<dbReference type="GO" id="GO:0005737">
    <property type="term" value="C:cytoplasm"/>
    <property type="evidence" value="ECO:0007669"/>
    <property type="project" value="TreeGrafter"/>
</dbReference>
<dbReference type="SUPFAM" id="SSF55931">
    <property type="entry name" value="Glutamine synthetase/guanido kinase"/>
    <property type="match status" value="1"/>
</dbReference>
<dbReference type="PROSITE" id="PS50005">
    <property type="entry name" value="TPR"/>
    <property type="match status" value="1"/>
</dbReference>
<proteinExistence type="inferred from homology"/>
<dbReference type="InterPro" id="IPR008146">
    <property type="entry name" value="Gln_synth_cat_dom"/>
</dbReference>
<dbReference type="Pfam" id="PF07676">
    <property type="entry name" value="PD40"/>
    <property type="match status" value="3"/>
</dbReference>
<evidence type="ECO:0000259" key="2">
    <source>
        <dbReference type="Pfam" id="PF00120"/>
    </source>
</evidence>
<feature type="non-terminal residue" evidence="3">
    <location>
        <position position="433"/>
    </location>
</feature>
<dbReference type="InterPro" id="IPR019734">
    <property type="entry name" value="TPR_rpt"/>
</dbReference>
<comment type="similarity">
    <text evidence="1">Belongs to the glutamine synthetase family.</text>
</comment>
<feature type="non-terminal residue" evidence="3">
    <location>
        <position position="1"/>
    </location>
</feature>
<dbReference type="Pfam" id="PF13432">
    <property type="entry name" value="TPR_16"/>
    <property type="match status" value="1"/>
</dbReference>
<dbReference type="Gene3D" id="3.30.590.10">
    <property type="entry name" value="Glutamine synthetase/guanido kinase, catalytic domain"/>
    <property type="match status" value="1"/>
</dbReference>
<dbReference type="PANTHER" id="PTHR43407">
    <property type="entry name" value="GLUTAMINE SYNTHETASE"/>
    <property type="match status" value="1"/>
</dbReference>
<dbReference type="GO" id="GO:0016020">
    <property type="term" value="C:membrane"/>
    <property type="evidence" value="ECO:0007669"/>
    <property type="project" value="TreeGrafter"/>
</dbReference>
<dbReference type="SUPFAM" id="SSF48452">
    <property type="entry name" value="TPR-like"/>
    <property type="match status" value="1"/>
</dbReference>
<protein>
    <recommendedName>
        <fullName evidence="2">GS catalytic domain-containing protein</fullName>
    </recommendedName>
</protein>
<name>A0A0F9BMB7_9ZZZZ</name>
<dbReference type="InterPro" id="IPR014746">
    <property type="entry name" value="Gln_synth/guanido_kin_cat_dom"/>
</dbReference>
<dbReference type="GO" id="GO:0019740">
    <property type="term" value="P:nitrogen utilization"/>
    <property type="evidence" value="ECO:0007669"/>
    <property type="project" value="TreeGrafter"/>
</dbReference>
<dbReference type="InterPro" id="IPR011659">
    <property type="entry name" value="WD40"/>
</dbReference>
<sequence>AILLAGLDGIENKIDPGAPLDKNTYDLTPEEQASLKTVPDSLEKALEALERDHDFLTRSGVFTSDVIDVWIDYKREDGERTFGLLAQISPDGKHILCMVKDRSVFVARPDLAISQLFFPIRGILVYYRRATRSFHAFPGADDKDFVQANPVWSPDGKTVIFARAKAYSLKNIRSQGLLLAPDEVKEFLEGRKTFTFDLYRIPWNDGKGGTPEPLEGASNNGMSNYFPKFSPDGKWIVFCKAKSFMLLQPDSELYIMPSSGGQPRRMRCNTSRMNSWHSWSPNGRWLVFSSKAYSPYTQLFLTHVDEQGRDTPAILLEQFTTPNRAANIPEFVNAEPDAIKTIRQNFLDHLSYIRAGEAFSLLGDHKGAIGAYRTALKMKPDTPLGHYRMATSLVSIGDPAGSLAHFAETIKLDPKHAAARFDMASAYEMLGRY</sequence>
<dbReference type="InterPro" id="IPR011990">
    <property type="entry name" value="TPR-like_helical_dom_sf"/>
</dbReference>
<dbReference type="EMBL" id="LAZR01048506">
    <property type="protein sequence ID" value="KKK91769.1"/>
    <property type="molecule type" value="Genomic_DNA"/>
</dbReference>
<dbReference type="Gene3D" id="1.25.40.10">
    <property type="entry name" value="Tetratricopeptide repeat domain"/>
    <property type="match status" value="1"/>
</dbReference>
<dbReference type="InterPro" id="IPR011042">
    <property type="entry name" value="6-blade_b-propeller_TolB-like"/>
</dbReference>
<dbReference type="Gene3D" id="2.120.10.30">
    <property type="entry name" value="TolB, C-terminal domain"/>
    <property type="match status" value="1"/>
</dbReference>
<accession>A0A0F9BMB7</accession>
<evidence type="ECO:0000256" key="1">
    <source>
        <dbReference type="ARBA" id="ARBA00009897"/>
    </source>
</evidence>
<evidence type="ECO:0000313" key="3">
    <source>
        <dbReference type="EMBL" id="KKK91769.1"/>
    </source>
</evidence>
<dbReference type="PANTHER" id="PTHR43407:SF1">
    <property type="entry name" value="LENGSIN"/>
    <property type="match status" value="1"/>
</dbReference>
<feature type="domain" description="GS catalytic" evidence="2">
    <location>
        <begin position="1"/>
        <end position="80"/>
    </location>
</feature>
<comment type="caution">
    <text evidence="3">The sequence shown here is derived from an EMBL/GenBank/DDBJ whole genome shotgun (WGS) entry which is preliminary data.</text>
</comment>
<reference evidence="3" key="1">
    <citation type="journal article" date="2015" name="Nature">
        <title>Complex archaea that bridge the gap between prokaryotes and eukaryotes.</title>
        <authorList>
            <person name="Spang A."/>
            <person name="Saw J.H."/>
            <person name="Jorgensen S.L."/>
            <person name="Zaremba-Niedzwiedzka K."/>
            <person name="Martijn J."/>
            <person name="Lind A.E."/>
            <person name="van Eijk R."/>
            <person name="Schleper C."/>
            <person name="Guy L."/>
            <person name="Ettema T.J."/>
        </authorList>
    </citation>
    <scope>NUCLEOTIDE SEQUENCE</scope>
</reference>
<dbReference type="SUPFAM" id="SSF82171">
    <property type="entry name" value="DPP6 N-terminal domain-like"/>
    <property type="match status" value="1"/>
</dbReference>
<dbReference type="SMART" id="SM00028">
    <property type="entry name" value="TPR"/>
    <property type="match status" value="2"/>
</dbReference>
<dbReference type="Pfam" id="PF00120">
    <property type="entry name" value="Gln-synt_C"/>
    <property type="match status" value="1"/>
</dbReference>
<organism evidence="3">
    <name type="scientific">marine sediment metagenome</name>
    <dbReference type="NCBI Taxonomy" id="412755"/>
    <lineage>
        <taxon>unclassified sequences</taxon>
        <taxon>metagenomes</taxon>
        <taxon>ecological metagenomes</taxon>
    </lineage>
</organism>
<dbReference type="GO" id="GO:0006542">
    <property type="term" value="P:glutamine biosynthetic process"/>
    <property type="evidence" value="ECO:0007669"/>
    <property type="project" value="TreeGrafter"/>
</dbReference>
<gene>
    <name evidence="3" type="ORF">LCGC14_2709620</name>
</gene>
<dbReference type="AlphaFoldDB" id="A0A0F9BMB7"/>
<dbReference type="GO" id="GO:0004356">
    <property type="term" value="F:glutamine synthetase activity"/>
    <property type="evidence" value="ECO:0007669"/>
    <property type="project" value="InterPro"/>
</dbReference>